<dbReference type="InParanoid" id="A0A665V6Y1"/>
<dbReference type="Ensembl" id="ENSENLT00000028218.1">
    <property type="protein sequence ID" value="ENSENLP00000027385.1"/>
    <property type="gene ID" value="ENSENLG00000012264.1"/>
</dbReference>
<dbReference type="InterPro" id="IPR036179">
    <property type="entry name" value="Ig-like_dom_sf"/>
</dbReference>
<dbReference type="SMART" id="SM00406">
    <property type="entry name" value="IGv"/>
    <property type="match status" value="1"/>
</dbReference>
<sequence length="252" mass="27225">SQWTSKCSFTQQHFRHDVLPFLFVTVTQPSVETASPGSTVTLTCKTSEDVYNDGDDYMFWYQQKSGQSPKLLITYVNQRVSGTPARFSGSGSGSDFSLTISGVQTEDAAVYHCQILNSNCVLFSCVTFSGRHSAPCVSLLSPPAGSMVRPSVSLLPPPSEQLSGGSATLACLLSGYSPEGAVVSWEVDGVQLTEGVRTSSEEEKSGLYSSSSILSLSRERWMEGELYSCKVLHHGNSQIKSIHRSQCGGKRV</sequence>
<dbReference type="PANTHER" id="PTHR23267">
    <property type="entry name" value="IMMUNOGLOBULIN LIGHT CHAIN"/>
    <property type="match status" value="1"/>
</dbReference>
<keyword evidence="4" id="KW-1185">Reference proteome</keyword>
<dbReference type="SMART" id="SM00407">
    <property type="entry name" value="IGc1"/>
    <property type="match status" value="1"/>
</dbReference>
<feature type="domain" description="Ig-like" evidence="2">
    <location>
        <begin position="150"/>
        <end position="243"/>
    </location>
</feature>
<dbReference type="AlphaFoldDB" id="A0A665V6Y1"/>
<dbReference type="SUPFAM" id="SSF48726">
    <property type="entry name" value="Immunoglobulin"/>
    <property type="match status" value="2"/>
</dbReference>
<dbReference type="SMART" id="SM00409">
    <property type="entry name" value="IG"/>
    <property type="match status" value="2"/>
</dbReference>
<dbReference type="FunFam" id="2.60.40.10:FF:000283">
    <property type="entry name" value="Immunoglobulin kappa constant"/>
    <property type="match status" value="1"/>
</dbReference>
<dbReference type="Proteomes" id="UP000472264">
    <property type="component" value="Chromosome 22"/>
</dbReference>
<name>A0A665V6Y1_ECHNA</name>
<organism evidence="3 4">
    <name type="scientific">Echeneis naucrates</name>
    <name type="common">Live sharksucker</name>
    <dbReference type="NCBI Taxonomy" id="173247"/>
    <lineage>
        <taxon>Eukaryota</taxon>
        <taxon>Metazoa</taxon>
        <taxon>Chordata</taxon>
        <taxon>Craniata</taxon>
        <taxon>Vertebrata</taxon>
        <taxon>Euteleostomi</taxon>
        <taxon>Actinopterygii</taxon>
        <taxon>Neopterygii</taxon>
        <taxon>Teleostei</taxon>
        <taxon>Neoteleostei</taxon>
        <taxon>Acanthomorphata</taxon>
        <taxon>Carangaria</taxon>
        <taxon>Carangiformes</taxon>
        <taxon>Echeneidae</taxon>
        <taxon>Echeneis</taxon>
    </lineage>
</organism>
<reference evidence="3" key="2">
    <citation type="submission" date="2025-08" db="UniProtKB">
        <authorList>
            <consortium name="Ensembl"/>
        </authorList>
    </citation>
    <scope>IDENTIFICATION</scope>
</reference>
<dbReference type="InterPro" id="IPR003599">
    <property type="entry name" value="Ig_sub"/>
</dbReference>
<dbReference type="Gene3D" id="2.60.40.10">
    <property type="entry name" value="Immunoglobulins"/>
    <property type="match status" value="2"/>
</dbReference>
<dbReference type="InterPro" id="IPR050150">
    <property type="entry name" value="IgV_Light_Chain"/>
</dbReference>
<reference evidence="3" key="3">
    <citation type="submission" date="2025-09" db="UniProtKB">
        <authorList>
            <consortium name="Ensembl"/>
        </authorList>
    </citation>
    <scope>IDENTIFICATION</scope>
</reference>
<proteinExistence type="predicted"/>
<evidence type="ECO:0000313" key="3">
    <source>
        <dbReference type="Ensembl" id="ENSENLP00000027385.1"/>
    </source>
</evidence>
<keyword evidence="1" id="KW-1015">Disulfide bond</keyword>
<dbReference type="InterPro" id="IPR003598">
    <property type="entry name" value="Ig_sub2"/>
</dbReference>
<dbReference type="InterPro" id="IPR003597">
    <property type="entry name" value="Ig_C1-set"/>
</dbReference>
<accession>A0A665V6Y1</accession>
<dbReference type="Pfam" id="PF07686">
    <property type="entry name" value="V-set"/>
    <property type="match status" value="1"/>
</dbReference>
<dbReference type="OMA" id="WERCESX"/>
<dbReference type="PROSITE" id="PS50835">
    <property type="entry name" value="IG_LIKE"/>
    <property type="match status" value="2"/>
</dbReference>
<evidence type="ECO:0000256" key="1">
    <source>
        <dbReference type="ARBA" id="ARBA00023157"/>
    </source>
</evidence>
<dbReference type="Pfam" id="PF07654">
    <property type="entry name" value="C1-set"/>
    <property type="match status" value="1"/>
</dbReference>
<protein>
    <recommendedName>
        <fullName evidence="2">Ig-like domain-containing protein</fullName>
    </recommendedName>
</protein>
<dbReference type="SMART" id="SM00408">
    <property type="entry name" value="IGc2"/>
    <property type="match status" value="2"/>
</dbReference>
<reference evidence="3" key="1">
    <citation type="submission" date="2021-04" db="EMBL/GenBank/DDBJ databases">
        <authorList>
            <consortium name="Wellcome Sanger Institute Data Sharing"/>
        </authorList>
    </citation>
    <scope>NUCLEOTIDE SEQUENCE [LARGE SCALE GENOMIC DNA]</scope>
</reference>
<dbReference type="InterPro" id="IPR013106">
    <property type="entry name" value="Ig_V-set"/>
</dbReference>
<evidence type="ECO:0000313" key="4">
    <source>
        <dbReference type="Proteomes" id="UP000472264"/>
    </source>
</evidence>
<feature type="domain" description="Ig-like" evidence="2">
    <location>
        <begin position="20"/>
        <end position="129"/>
    </location>
</feature>
<dbReference type="InterPro" id="IPR013783">
    <property type="entry name" value="Ig-like_fold"/>
</dbReference>
<dbReference type="InterPro" id="IPR007110">
    <property type="entry name" value="Ig-like_dom"/>
</dbReference>
<evidence type="ECO:0000259" key="2">
    <source>
        <dbReference type="PROSITE" id="PS50835"/>
    </source>
</evidence>